<organism evidence="1 2">
    <name type="scientific">Salix suchowensis</name>
    <dbReference type="NCBI Taxonomy" id="1278906"/>
    <lineage>
        <taxon>Eukaryota</taxon>
        <taxon>Viridiplantae</taxon>
        <taxon>Streptophyta</taxon>
        <taxon>Embryophyta</taxon>
        <taxon>Tracheophyta</taxon>
        <taxon>Spermatophyta</taxon>
        <taxon>Magnoliopsida</taxon>
        <taxon>eudicotyledons</taxon>
        <taxon>Gunneridae</taxon>
        <taxon>Pentapetalae</taxon>
        <taxon>rosids</taxon>
        <taxon>fabids</taxon>
        <taxon>Malpighiales</taxon>
        <taxon>Salicaceae</taxon>
        <taxon>Saliceae</taxon>
        <taxon>Salix</taxon>
    </lineage>
</organism>
<keyword evidence="2" id="KW-1185">Reference proteome</keyword>
<evidence type="ECO:0000313" key="1">
    <source>
        <dbReference type="EMBL" id="KAJ6393664.1"/>
    </source>
</evidence>
<comment type="caution">
    <text evidence="1">The sequence shown here is derived from an EMBL/GenBank/DDBJ whole genome shotgun (WGS) entry which is preliminary data.</text>
</comment>
<protein>
    <submittedName>
        <fullName evidence="1">Uncharacterized protein</fullName>
    </submittedName>
</protein>
<name>A0ABQ9C296_9ROSI</name>
<accession>A0ABQ9C296</accession>
<reference evidence="1" key="2">
    <citation type="journal article" date="2023" name="Int. J. Mol. Sci.">
        <title>De Novo Assembly and Annotation of 11 Diverse Shrub Willow (Salix) Genomes Reveals Novel Gene Organization in Sex-Linked Regions.</title>
        <authorList>
            <person name="Hyden B."/>
            <person name="Feng K."/>
            <person name="Yates T.B."/>
            <person name="Jawdy S."/>
            <person name="Cereghino C."/>
            <person name="Smart L.B."/>
            <person name="Muchero W."/>
        </authorList>
    </citation>
    <scope>NUCLEOTIDE SEQUENCE</scope>
    <source>
        <tissue evidence="1">Shoot tip</tissue>
    </source>
</reference>
<gene>
    <name evidence="1" type="ORF">OIU77_022990</name>
</gene>
<reference evidence="1" key="1">
    <citation type="submission" date="2022-10" db="EMBL/GenBank/DDBJ databases">
        <authorList>
            <person name="Hyden B.L."/>
            <person name="Feng K."/>
            <person name="Yates T."/>
            <person name="Jawdy S."/>
            <person name="Smart L.B."/>
            <person name="Muchero W."/>
        </authorList>
    </citation>
    <scope>NUCLEOTIDE SEQUENCE</scope>
    <source>
        <tissue evidence="1">Shoot tip</tissue>
    </source>
</reference>
<evidence type="ECO:0000313" key="2">
    <source>
        <dbReference type="Proteomes" id="UP001141253"/>
    </source>
</evidence>
<dbReference type="Proteomes" id="UP001141253">
    <property type="component" value="Chromosome 1"/>
</dbReference>
<proteinExistence type="predicted"/>
<sequence>MTEALRKNNPMIILVTPGRIAEISAAGLFLIQAQLEFPASGNGTEPSSSIETLLLHLKVDSFEKMCSCNGCALCYSIVFIIHSRQLKDVVFNLEARGMNAAELHGALSKLGWSTILKKFIKWAGESSRNE</sequence>
<dbReference type="EMBL" id="JAPFFI010000005">
    <property type="protein sequence ID" value="KAJ6393664.1"/>
    <property type="molecule type" value="Genomic_DNA"/>
</dbReference>